<name>A0A171AB12_9BACT</name>
<proteinExistence type="predicted"/>
<gene>
    <name evidence="2" type="ORF">PJIAN_45</name>
</gene>
<keyword evidence="3" id="KW-1185">Reference proteome</keyword>
<dbReference type="EMBL" id="BDCR01000004">
    <property type="protein sequence ID" value="GAT63468.1"/>
    <property type="molecule type" value="Genomic_DNA"/>
</dbReference>
<reference evidence="3" key="1">
    <citation type="submission" date="2016-04" db="EMBL/GenBank/DDBJ databases">
        <title>Draft genome sequence of Paludibacter jiangxiensis strain NM7.</title>
        <authorList>
            <person name="Qiu Y."/>
            <person name="Matsuura N."/>
            <person name="Ohashi A."/>
            <person name="Tourlousse M.D."/>
            <person name="Sekiguchi Y."/>
        </authorList>
    </citation>
    <scope>NUCLEOTIDE SEQUENCE [LARGE SCALE GENOMIC DNA]</scope>
    <source>
        <strain evidence="3">NM7</strain>
    </source>
</reference>
<organism evidence="2 3">
    <name type="scientific">Paludibacter jiangxiensis</name>
    <dbReference type="NCBI Taxonomy" id="681398"/>
    <lineage>
        <taxon>Bacteria</taxon>
        <taxon>Pseudomonadati</taxon>
        <taxon>Bacteroidota</taxon>
        <taxon>Bacteroidia</taxon>
        <taxon>Bacteroidales</taxon>
        <taxon>Paludibacteraceae</taxon>
        <taxon>Paludibacter</taxon>
    </lineage>
</organism>
<keyword evidence="1" id="KW-0812">Transmembrane</keyword>
<evidence type="ECO:0000256" key="1">
    <source>
        <dbReference type="SAM" id="Phobius"/>
    </source>
</evidence>
<keyword evidence="1" id="KW-1133">Transmembrane helix</keyword>
<dbReference type="RefSeq" id="WP_153802545.1">
    <property type="nucleotide sequence ID" value="NZ_BDCR01000004.1"/>
</dbReference>
<dbReference type="AlphaFoldDB" id="A0A171AB12"/>
<reference evidence="3" key="2">
    <citation type="journal article" date="2017" name="Genome Announc.">
        <title>Draft genome sequence of Paludibacter jiangxiensis NM7(T), a propionate-producing fermentative bacterium.</title>
        <authorList>
            <person name="Qiu Y.-L."/>
            <person name="Tourlousse D.M."/>
            <person name="Matsuura N."/>
            <person name="Ohashi A."/>
            <person name="Sekiguchi Y."/>
        </authorList>
    </citation>
    <scope>NUCLEOTIDE SEQUENCE [LARGE SCALE GENOMIC DNA]</scope>
    <source>
        <strain evidence="3">NM7</strain>
    </source>
</reference>
<evidence type="ECO:0000313" key="3">
    <source>
        <dbReference type="Proteomes" id="UP000076586"/>
    </source>
</evidence>
<evidence type="ECO:0000313" key="2">
    <source>
        <dbReference type="EMBL" id="GAT63468.1"/>
    </source>
</evidence>
<feature type="transmembrane region" description="Helical" evidence="1">
    <location>
        <begin position="194"/>
        <end position="213"/>
    </location>
</feature>
<keyword evidence="1" id="KW-0472">Membrane</keyword>
<sequence length="237" mass="25949">MKTENYKYKIYTVILLLLLSLSTIAGAEYRGDVPGSLLPRFFHSLFARKSGSPTSFTHTNSISYNFAYLQQGHITTKASKNTDSSGEQTDIWSVKTTSKHHFTSKGLKTESPQQSHNYVYAIVSTRQDDHLSTALFASAMAVSLSSSKGSTGTESSASSGITSFPKPFDKVNILTYAQYEGGTDPGGDPDTPPLAIGDGFGILFLFSVLYMLLKRKQLCFHNDVALTDKKENTTQQT</sequence>
<accession>A0A171AB12</accession>
<dbReference type="Proteomes" id="UP000076586">
    <property type="component" value="Unassembled WGS sequence"/>
</dbReference>
<comment type="caution">
    <text evidence="2">The sequence shown here is derived from an EMBL/GenBank/DDBJ whole genome shotgun (WGS) entry which is preliminary data.</text>
</comment>
<protein>
    <submittedName>
        <fullName evidence="2">Uncharacterized protein</fullName>
    </submittedName>
</protein>